<sequence>MHANNKICANGVGEVDINLTPFLNHYKDGRIERLLRSPFVAASEDPTANRGVATRDVVIDPGTGVSARLFLPSRATMAGSRRLPLVVYIHGGSFCTESAFCRTYHGYATSLAAAAGVLVVSVEYRLAPEHPIPSAYDDAWSALRWAAALSDPWLAGHADPDRTFLAGDSAGGNIAYHTAVRAGRDGMGIEGMIMVQPFFWGAERLPSEEVWDGVSVLDVTRVGLLWPFVTAGQADNDDPRIDPPDEEIASLACRRVLVAVAERDTLRERGVRLFRRVRDRYGAVAGTGAGGGEATLVVSEGEDHGFHLYSPLRDTSRRLMESIVRFINNQPAPVGAEVNGGGGLDYWHGLWESKKKIIDRASTATTMSPEVVILGVPSRPFRDIFGYGMDMKRTIRSSGSSSTTTCMMAAYGGTLKIGGERGKAAAVAAFKKTKCGLFTGPVRPNKAYKGPSAAALPGGTQVIKNYF</sequence>
<dbReference type="PANTHER" id="PTHR23024">
    <property type="entry name" value="ARYLACETAMIDE DEACETYLASE"/>
    <property type="match status" value="1"/>
</dbReference>
<reference evidence="3" key="1">
    <citation type="submission" date="2024-06" db="EMBL/GenBank/DDBJ databases">
        <authorList>
            <person name="Ryan C."/>
        </authorList>
    </citation>
    <scope>NUCLEOTIDE SEQUENCE [LARGE SCALE GENOMIC DNA]</scope>
</reference>
<organism evidence="2 3">
    <name type="scientific">Urochloa decumbens</name>
    <dbReference type="NCBI Taxonomy" id="240449"/>
    <lineage>
        <taxon>Eukaryota</taxon>
        <taxon>Viridiplantae</taxon>
        <taxon>Streptophyta</taxon>
        <taxon>Embryophyta</taxon>
        <taxon>Tracheophyta</taxon>
        <taxon>Spermatophyta</taxon>
        <taxon>Magnoliopsida</taxon>
        <taxon>Liliopsida</taxon>
        <taxon>Poales</taxon>
        <taxon>Poaceae</taxon>
        <taxon>PACMAD clade</taxon>
        <taxon>Panicoideae</taxon>
        <taxon>Panicodae</taxon>
        <taxon>Paniceae</taxon>
        <taxon>Melinidinae</taxon>
        <taxon>Urochloa</taxon>
    </lineage>
</organism>
<gene>
    <name evidence="2" type="ORF">URODEC1_LOCUS114485</name>
</gene>
<proteinExistence type="predicted"/>
<dbReference type="InterPro" id="IPR050466">
    <property type="entry name" value="Carboxylest/Gibb_receptor"/>
</dbReference>
<evidence type="ECO:0000313" key="3">
    <source>
        <dbReference type="Proteomes" id="UP001497457"/>
    </source>
</evidence>
<dbReference type="SUPFAM" id="SSF53474">
    <property type="entry name" value="alpha/beta-Hydrolases"/>
    <property type="match status" value="1"/>
</dbReference>
<dbReference type="Pfam" id="PF07859">
    <property type="entry name" value="Abhydrolase_3"/>
    <property type="match status" value="1"/>
</dbReference>
<evidence type="ECO:0000313" key="2">
    <source>
        <dbReference type="EMBL" id="CAL5091651.1"/>
    </source>
</evidence>
<dbReference type="Gene3D" id="3.40.50.1820">
    <property type="entry name" value="alpha/beta hydrolase"/>
    <property type="match status" value="1"/>
</dbReference>
<dbReference type="InterPro" id="IPR013094">
    <property type="entry name" value="AB_hydrolase_3"/>
</dbReference>
<protein>
    <recommendedName>
        <fullName evidence="1">Alpha/beta hydrolase fold-3 domain-containing protein</fullName>
    </recommendedName>
</protein>
<dbReference type="PANTHER" id="PTHR23024:SF563">
    <property type="entry name" value="OS09G0435700 PROTEIN"/>
    <property type="match status" value="1"/>
</dbReference>
<accession>A0ABC9GBS0</accession>
<dbReference type="AlphaFoldDB" id="A0ABC9GBS0"/>
<name>A0ABC9GBS0_9POAL</name>
<keyword evidence="3" id="KW-1185">Reference proteome</keyword>
<feature type="domain" description="Alpha/beta hydrolase fold-3" evidence="1">
    <location>
        <begin position="86"/>
        <end position="307"/>
    </location>
</feature>
<evidence type="ECO:0000259" key="1">
    <source>
        <dbReference type="Pfam" id="PF07859"/>
    </source>
</evidence>
<reference evidence="2 3" key="2">
    <citation type="submission" date="2024-10" db="EMBL/GenBank/DDBJ databases">
        <authorList>
            <person name="Ryan C."/>
        </authorList>
    </citation>
    <scope>NUCLEOTIDE SEQUENCE [LARGE SCALE GENOMIC DNA]</scope>
</reference>
<dbReference type="InterPro" id="IPR029058">
    <property type="entry name" value="AB_hydrolase_fold"/>
</dbReference>
<dbReference type="EMBL" id="OZ075118">
    <property type="protein sequence ID" value="CAL5091651.1"/>
    <property type="molecule type" value="Genomic_DNA"/>
</dbReference>
<dbReference type="Proteomes" id="UP001497457">
    <property type="component" value="Chromosome 8b"/>
</dbReference>